<dbReference type="KEGG" id="psyt:DSAG12_00801"/>
<dbReference type="Proteomes" id="UP000321408">
    <property type="component" value="Chromosome"/>
</dbReference>
<accession>A0A5B9D739</accession>
<dbReference type="AlphaFoldDB" id="A0A5B9D739"/>
<name>A0A5B9D739_9ARCH</name>
<protein>
    <submittedName>
        <fullName evidence="1">Uncharacterized protein</fullName>
    </submittedName>
</protein>
<evidence type="ECO:0000313" key="2">
    <source>
        <dbReference type="Proteomes" id="UP000321408"/>
    </source>
</evidence>
<evidence type="ECO:0000313" key="1">
    <source>
        <dbReference type="EMBL" id="QEE14978.1"/>
    </source>
</evidence>
<gene>
    <name evidence="1" type="ORF">DSAG12_00801</name>
</gene>
<reference evidence="1 2" key="1">
    <citation type="journal article" date="2020" name="Nature">
        <title>Isolation of an archaeon at the prokaryote-eukaryote interface.</title>
        <authorList>
            <person name="Imachi H."/>
            <person name="Nobu M.K."/>
            <person name="Nakahara N."/>
            <person name="Morono Y."/>
            <person name="Ogawara M."/>
            <person name="Takaki Y."/>
            <person name="Takano Y."/>
            <person name="Uematsu K."/>
            <person name="Ikuta T."/>
            <person name="Ito M."/>
            <person name="Matsui Y."/>
            <person name="Miyazaki M."/>
            <person name="Murata K."/>
            <person name="Saito Y."/>
            <person name="Sakai S."/>
            <person name="Song C."/>
            <person name="Tasumi E."/>
            <person name="Yamanaka Y."/>
            <person name="Yamaguchi T."/>
            <person name="Kamagata Y."/>
            <person name="Tamaki H."/>
            <person name="Takai K."/>
        </authorList>
    </citation>
    <scope>NUCLEOTIDE SEQUENCE [LARGE SCALE GENOMIC DNA]</scope>
    <source>
        <strain evidence="1 2">MK-D1</strain>
    </source>
</reference>
<keyword evidence="2" id="KW-1185">Reference proteome</keyword>
<reference evidence="1 2" key="2">
    <citation type="journal article" date="2024" name="Int. J. Syst. Evol. Microbiol.">
        <title>Promethearchaeum syntrophicum gen. nov., sp. nov., an anaerobic, obligately syntrophic archaeon, the first isolate of the lineage 'Asgard' archaea, and proposal of the new archaeal phylum Promethearchaeota phyl. nov. and kingdom Promethearchaeati regn. nov.</title>
        <authorList>
            <person name="Imachi H."/>
            <person name="Nobu M.K."/>
            <person name="Kato S."/>
            <person name="Takaki Y."/>
            <person name="Miyazaki M."/>
            <person name="Miyata M."/>
            <person name="Ogawara M."/>
            <person name="Saito Y."/>
            <person name="Sakai S."/>
            <person name="Tahara Y.O."/>
            <person name="Takano Y."/>
            <person name="Tasumi E."/>
            <person name="Uematsu K."/>
            <person name="Yoshimura T."/>
            <person name="Itoh T."/>
            <person name="Ohkuma M."/>
            <person name="Takai K."/>
        </authorList>
    </citation>
    <scope>NUCLEOTIDE SEQUENCE [LARGE SCALE GENOMIC DNA]</scope>
    <source>
        <strain evidence="1 2">MK-D1</strain>
    </source>
</reference>
<proteinExistence type="predicted"/>
<dbReference type="GeneID" id="41328800"/>
<dbReference type="RefSeq" id="WP_147661909.1">
    <property type="nucleotide sequence ID" value="NZ_CP042905.2"/>
</dbReference>
<dbReference type="EMBL" id="CP042905">
    <property type="protein sequence ID" value="QEE14978.1"/>
    <property type="molecule type" value="Genomic_DNA"/>
</dbReference>
<organism evidence="1 2">
    <name type="scientific">Promethearchaeum syntrophicum</name>
    <dbReference type="NCBI Taxonomy" id="2594042"/>
    <lineage>
        <taxon>Archaea</taxon>
        <taxon>Promethearchaeati</taxon>
        <taxon>Promethearchaeota</taxon>
        <taxon>Promethearchaeia</taxon>
        <taxon>Promethearchaeales</taxon>
        <taxon>Promethearchaeaceae</taxon>
        <taxon>Promethearchaeum</taxon>
    </lineage>
</organism>
<sequence length="783" mass="92459">MALTTSDELHKQLTVIFGFSGQLDIEVGEIIGIGKLSEHETKKLTQSVLRFLNNYNSMLKDYAGCTLYSIEFELENLGKRNLVSLMPKSMLFIPGSYKDCNTLMLLLAPEMSLVDYTKSREAIDDLGKLYFEVEEAIDRPELEKEQRRKVLKNFAKRFALKLQGNVIKGKWNRKMIGITSGIKEDLYLSVNIQKEVKWKNKEIIPLKSSFSVPRLNLMKKEQFDFMKHWLNQSTSLVIAKNTCKLTANLLQLANTGTISETQKQILIAFLKSFIDYSEQNKKLVTFDQFKSEIESFYTIYEQYLENFKEKSTNFIKSGEIKPLNEINSLYLNILTEKDTTSVKEKCINNLAKITHNHIFTTKYRYHSQEKVRSSEFTNPILNIEQNTQLVLKKIKNAVPFYIQHYLFDSFFSNLLEMLQKEFDLINNKSIKALSVKFLEKYEDYLKNELEKSYSQIVATNQRNIYLKFKEIAKKTIEPFINSVNIEIKDLVDFCNIILSDNLEMQPYLEHLKKFQDEIDFLWGFILRSSTFQRFLKEYPEEEIFDPEHFANRFIDFLQKKRLGGLQLEWKNYIFQWINTYKYEFQTKYTKDQEGKIIWPKTKIISSFIDFIGKKVEEETTIQGFLNPLKRYLDNIAMSNIKNKFVLEILEAYKLSLEIVQQFPDYLRQVFNKAIENRQEKLMPQTISAYIGAIPDLDKILSEEIEEKSQFLAIKKSLYAFIIETELKYYSKLLAKPKQIILQNLDNELFQKKILQHRIEFDTLGDKYMKMSIFSNFKDVYPRY</sequence>